<protein>
    <submittedName>
        <fullName evidence="4">Regulator of chromosome condensation (RCC1) family with FYVE zinc finger domain isoform 3</fullName>
    </submittedName>
</protein>
<evidence type="ECO:0000313" key="5">
    <source>
        <dbReference type="Proteomes" id="UP000436088"/>
    </source>
</evidence>
<evidence type="ECO:0000256" key="1">
    <source>
        <dbReference type="ARBA" id="ARBA00022737"/>
    </source>
</evidence>
<feature type="repeat" description="RCC1" evidence="2">
    <location>
        <begin position="97"/>
        <end position="148"/>
    </location>
</feature>
<evidence type="ECO:0000313" key="4">
    <source>
        <dbReference type="EMBL" id="KAE8665041.1"/>
    </source>
</evidence>
<evidence type="ECO:0000256" key="2">
    <source>
        <dbReference type="PROSITE-ProRule" id="PRU00235"/>
    </source>
</evidence>
<sequence length="406" mass="43100">MQVKGPGSDVLCVSVSNAPSTSSHGSTPDDYDALVDVYIWGEVICDSVAMVLADKNTNYLSTRADRLLPRPLESNIVLDIHDVTCGVKHAALVTMQGEVFTGGEESGGRLSHGVGKEVIQPHLVESLAITSVGLVACGQFHTCTITMAGELYTWGDRTHNAGLLGHGSDVSHWIPKKSSGSLEGLQVASRKCFISQRSRVSSGLRTIAVACGVWHTAAVVEVIVTQSTISVSSGKLFTHGMGTKIVLDMETRNPGLSPRVLLLVLSRDLQESELQKSTKRAEEAVALAAEESVKSEAAKEVTRSITAQLKDMAERLPPGVCDTENIKPAYVPNGLEKNGVHYADANGIEHLRSDSIGGSFLASASINGHSDTRLLKGTADLQAGNISVSDAVDERESGFSKRAKMV</sequence>
<proteinExistence type="predicted"/>
<organism evidence="4 5">
    <name type="scientific">Hibiscus syriacus</name>
    <name type="common">Rose of Sharon</name>
    <dbReference type="NCBI Taxonomy" id="106335"/>
    <lineage>
        <taxon>Eukaryota</taxon>
        <taxon>Viridiplantae</taxon>
        <taxon>Streptophyta</taxon>
        <taxon>Embryophyta</taxon>
        <taxon>Tracheophyta</taxon>
        <taxon>Spermatophyta</taxon>
        <taxon>Magnoliopsida</taxon>
        <taxon>eudicotyledons</taxon>
        <taxon>Gunneridae</taxon>
        <taxon>Pentapetalae</taxon>
        <taxon>rosids</taxon>
        <taxon>malvids</taxon>
        <taxon>Malvales</taxon>
        <taxon>Malvaceae</taxon>
        <taxon>Malvoideae</taxon>
        <taxon>Hibiscus</taxon>
    </lineage>
</organism>
<reference evidence="4" key="1">
    <citation type="submission" date="2019-09" db="EMBL/GenBank/DDBJ databases">
        <title>Draft genome information of white flower Hibiscus syriacus.</title>
        <authorList>
            <person name="Kim Y.-M."/>
        </authorList>
    </citation>
    <scope>NUCLEOTIDE SEQUENCE [LARGE SCALE GENOMIC DNA]</scope>
    <source>
        <strain evidence="4">YM2019G1</strain>
    </source>
</reference>
<dbReference type="InterPro" id="IPR000408">
    <property type="entry name" value="Reg_chr_condens"/>
</dbReference>
<evidence type="ECO:0000259" key="3">
    <source>
        <dbReference type="Pfam" id="PF13713"/>
    </source>
</evidence>
<dbReference type="PROSITE" id="PS50012">
    <property type="entry name" value="RCC1_3"/>
    <property type="match status" value="2"/>
</dbReference>
<keyword evidence="1" id="KW-0677">Repeat</keyword>
<dbReference type="EMBL" id="VEPZ02001635">
    <property type="protein sequence ID" value="KAE8665041.1"/>
    <property type="molecule type" value="Genomic_DNA"/>
</dbReference>
<keyword evidence="5" id="KW-1185">Reference proteome</keyword>
<feature type="domain" description="Transcription factor BREVIS RADIX N-terminal" evidence="3">
    <location>
        <begin position="290"/>
        <end position="325"/>
    </location>
</feature>
<dbReference type="AlphaFoldDB" id="A0A6A2WV81"/>
<comment type="caution">
    <text evidence="4">The sequence shown here is derived from an EMBL/GenBank/DDBJ whole genome shotgun (WGS) entry which is preliminary data.</text>
</comment>
<feature type="repeat" description="RCC1" evidence="2">
    <location>
        <begin position="149"/>
        <end position="222"/>
    </location>
</feature>
<dbReference type="PANTHER" id="PTHR22870">
    <property type="entry name" value="REGULATOR OF CHROMOSOME CONDENSATION"/>
    <property type="match status" value="1"/>
</dbReference>
<name>A0A6A2WV81_HIBSY</name>
<dbReference type="InterPro" id="IPR009091">
    <property type="entry name" value="RCC1/BLIP-II"/>
</dbReference>
<dbReference type="Proteomes" id="UP000436088">
    <property type="component" value="Unassembled WGS sequence"/>
</dbReference>
<dbReference type="InterPro" id="IPR051210">
    <property type="entry name" value="Ub_ligase/GEF_domain"/>
</dbReference>
<gene>
    <name evidence="4" type="ORF">F3Y22_tig00112698pilonHSYRG00010</name>
</gene>
<dbReference type="SUPFAM" id="SSF50985">
    <property type="entry name" value="RCC1/BLIP-II"/>
    <property type="match status" value="1"/>
</dbReference>
<dbReference type="Pfam" id="PF13713">
    <property type="entry name" value="BRX_N"/>
    <property type="match status" value="1"/>
</dbReference>
<dbReference type="PANTHER" id="PTHR22870:SF91">
    <property type="entry name" value="REGULATOR OF CHROMOSOME CONDENSATION (RCC1) FAMILY WITH FYVE ZINC FINGER DOMAIN-CONTAINING PROTEIN"/>
    <property type="match status" value="1"/>
</dbReference>
<accession>A0A6A2WV81</accession>
<dbReference type="InterPro" id="IPR027988">
    <property type="entry name" value="BRX_N"/>
</dbReference>
<dbReference type="PROSITE" id="PS00626">
    <property type="entry name" value="RCC1_2"/>
    <property type="match status" value="1"/>
</dbReference>
<dbReference type="Gene3D" id="2.130.10.30">
    <property type="entry name" value="Regulator of chromosome condensation 1/beta-lactamase-inhibitor protein II"/>
    <property type="match status" value="1"/>
</dbReference>
<dbReference type="Pfam" id="PF00415">
    <property type="entry name" value="RCC1"/>
    <property type="match status" value="2"/>
</dbReference>